<dbReference type="Pfam" id="PF12512">
    <property type="entry name" value="DUF3717"/>
    <property type="match status" value="1"/>
</dbReference>
<dbReference type="PANTHER" id="PTHR35175">
    <property type="entry name" value="DUF1289 DOMAIN-CONTAINING PROTEIN"/>
    <property type="match status" value="1"/>
</dbReference>
<comment type="caution">
    <text evidence="1">The sequence shown here is derived from an EMBL/GenBank/DDBJ whole genome shotgun (WGS) entry which is preliminary data.</text>
</comment>
<sequence length="149" mass="16702">MAAIHITDIEAAINFWRERKPSPDGVTLAPELRALAEVYALLIYYHEDEADEKGFPPAAYAAWKTWYDTTPDTPCIAICSTSQGDAQCKGCGRTFEEVQLWPAMSPGEKRSTWRRITLHADSWRFNRYAERAAEGIESPPDAAARPAAR</sequence>
<reference evidence="1 2" key="1">
    <citation type="submission" date="2019-11" db="EMBL/GenBank/DDBJ databases">
        <title>Caenimonas koreensis gen. nov., sp. nov., isolated from activated sludge.</title>
        <authorList>
            <person name="Seung H.R."/>
        </authorList>
    </citation>
    <scope>NUCLEOTIDE SEQUENCE [LARGE SCALE GENOMIC DNA]</scope>
    <source>
        <strain evidence="1 2">EMB320</strain>
    </source>
</reference>
<name>A0A844AW46_9BURK</name>
<dbReference type="PANTHER" id="PTHR35175:SF2">
    <property type="entry name" value="DUF1289 DOMAIN-CONTAINING PROTEIN"/>
    <property type="match status" value="1"/>
</dbReference>
<evidence type="ECO:0000313" key="2">
    <source>
        <dbReference type="Proteomes" id="UP000487350"/>
    </source>
</evidence>
<accession>A0A844AW46</accession>
<gene>
    <name evidence="1" type="ORF">GHT07_15055</name>
</gene>
<evidence type="ECO:0000313" key="1">
    <source>
        <dbReference type="EMBL" id="MRD48605.1"/>
    </source>
</evidence>
<dbReference type="RefSeq" id="WP_153585920.1">
    <property type="nucleotide sequence ID" value="NZ_WJBU01000014.1"/>
</dbReference>
<dbReference type="InterPro" id="IPR022191">
    <property type="entry name" value="DUF3717"/>
</dbReference>
<dbReference type="EMBL" id="WJBU01000014">
    <property type="protein sequence ID" value="MRD48605.1"/>
    <property type="molecule type" value="Genomic_DNA"/>
</dbReference>
<dbReference type="InterPro" id="IPR010710">
    <property type="entry name" value="DUF1289"/>
</dbReference>
<organism evidence="1 2">
    <name type="scientific">Caenimonas koreensis DSM 17982</name>
    <dbReference type="NCBI Taxonomy" id="1121255"/>
    <lineage>
        <taxon>Bacteria</taxon>
        <taxon>Pseudomonadati</taxon>
        <taxon>Pseudomonadota</taxon>
        <taxon>Betaproteobacteria</taxon>
        <taxon>Burkholderiales</taxon>
        <taxon>Comamonadaceae</taxon>
        <taxon>Caenimonas</taxon>
    </lineage>
</organism>
<keyword evidence="2" id="KW-1185">Reference proteome</keyword>
<protein>
    <submittedName>
        <fullName evidence="1">DUF3717 domain-containing protein</fullName>
    </submittedName>
</protein>
<dbReference type="OrthoDB" id="5296987at2"/>
<dbReference type="Pfam" id="PF06945">
    <property type="entry name" value="DUF1289"/>
    <property type="match status" value="1"/>
</dbReference>
<dbReference type="Proteomes" id="UP000487350">
    <property type="component" value="Unassembled WGS sequence"/>
</dbReference>
<proteinExistence type="predicted"/>
<dbReference type="AlphaFoldDB" id="A0A844AW46"/>